<accession>A0A6J5N1W1</accession>
<name>A0A6J5N1W1_9CAUD</name>
<protein>
    <recommendedName>
        <fullName evidence="2">Tail completion protein</fullName>
    </recommendedName>
</protein>
<evidence type="ECO:0008006" key="2">
    <source>
        <dbReference type="Google" id="ProtNLM"/>
    </source>
</evidence>
<reference evidence="1" key="1">
    <citation type="submission" date="2020-04" db="EMBL/GenBank/DDBJ databases">
        <authorList>
            <person name="Chiriac C."/>
            <person name="Salcher M."/>
            <person name="Ghai R."/>
            <person name="Kavagutti S V."/>
        </authorList>
    </citation>
    <scope>NUCLEOTIDE SEQUENCE</scope>
</reference>
<evidence type="ECO:0000313" key="1">
    <source>
        <dbReference type="EMBL" id="CAB4152101.1"/>
    </source>
</evidence>
<proteinExistence type="predicted"/>
<gene>
    <name evidence="1" type="ORF">UFOVP583_52</name>
</gene>
<sequence length="147" mass="16350">MPTPTFFSFRTVLENKVAEYLTPLFPGVTVNKGVTDDIRVIPIIIAHAESSHSVDELGSNTLGNYTATLKLYIYSSADDETLETHRARVVEVIGAMRDVLALQALWNPSTDGQLYDLWIANDEEGMSQRRYGNVIEYTVWGVMPAAP</sequence>
<dbReference type="EMBL" id="LR796563">
    <property type="protein sequence ID" value="CAB4152101.1"/>
    <property type="molecule type" value="Genomic_DNA"/>
</dbReference>
<organism evidence="1">
    <name type="scientific">uncultured Caudovirales phage</name>
    <dbReference type="NCBI Taxonomy" id="2100421"/>
    <lineage>
        <taxon>Viruses</taxon>
        <taxon>Duplodnaviria</taxon>
        <taxon>Heunggongvirae</taxon>
        <taxon>Uroviricota</taxon>
        <taxon>Caudoviricetes</taxon>
        <taxon>Peduoviridae</taxon>
        <taxon>Maltschvirus</taxon>
        <taxon>Maltschvirus maltsch</taxon>
    </lineage>
</organism>